<evidence type="ECO:0000313" key="3">
    <source>
        <dbReference type="Proteomes" id="UP000028542"/>
    </source>
</evidence>
<dbReference type="InterPro" id="IPR043168">
    <property type="entry name" value="DegV_C"/>
</dbReference>
<dbReference type="EMBL" id="JPMD01000041">
    <property type="protein sequence ID" value="KEZ85180.1"/>
    <property type="molecule type" value="Genomic_DNA"/>
</dbReference>
<organism evidence="2 3">
    <name type="scientific">Clostridium sulfidigenes</name>
    <dbReference type="NCBI Taxonomy" id="318464"/>
    <lineage>
        <taxon>Bacteria</taxon>
        <taxon>Bacillati</taxon>
        <taxon>Bacillota</taxon>
        <taxon>Clostridia</taxon>
        <taxon>Eubacteriales</taxon>
        <taxon>Clostridiaceae</taxon>
        <taxon>Clostridium</taxon>
    </lineage>
</organism>
<evidence type="ECO:0000313" key="2">
    <source>
        <dbReference type="EMBL" id="KEZ85180.1"/>
    </source>
</evidence>
<protein>
    <recommendedName>
        <fullName evidence="4">DegV domain-containing protein</fullName>
    </recommendedName>
</protein>
<dbReference type="SUPFAM" id="SSF82549">
    <property type="entry name" value="DAK1/DegV-like"/>
    <property type="match status" value="1"/>
</dbReference>
<comment type="caution">
    <text evidence="2">The sequence shown here is derived from an EMBL/GenBank/DDBJ whole genome shotgun (WGS) entry which is preliminary data.</text>
</comment>
<dbReference type="AlphaFoldDB" id="A0A084J896"/>
<dbReference type="PANTHER" id="PTHR33434">
    <property type="entry name" value="DEGV DOMAIN-CONTAINING PROTEIN DR_1986-RELATED"/>
    <property type="match status" value="1"/>
</dbReference>
<dbReference type="PROSITE" id="PS51482">
    <property type="entry name" value="DEGV"/>
    <property type="match status" value="1"/>
</dbReference>
<gene>
    <name evidence="2" type="ORF">IO99_16345</name>
</gene>
<name>A0A084J896_9CLOT</name>
<keyword evidence="1" id="KW-0446">Lipid-binding</keyword>
<dbReference type="Proteomes" id="UP000028542">
    <property type="component" value="Unassembled WGS sequence"/>
</dbReference>
<dbReference type="InterPro" id="IPR003797">
    <property type="entry name" value="DegV"/>
</dbReference>
<sequence>MSIKIITDSTSYIPKELIEKYDITVVSLGVVINNIANKEIEIENDKFYKTLEKLDSIPTSSQPSVDDLFNSFDQVIGEGHEALGVFISSEMSGTYATCNQLIKTMIMDKYPKARMEVIDSASNCMQMGYAVLEAAKLAQEGKSMEEVIAGVEAIKSKSRFLFVPDTLEYLKKGGRIGGAAALFGALLQIRPILTVEAGKTSVFDKVRTKQKAILKIIEKLQKDIKNRGLGQVIVHHINCEEEGRALANKIKEILGIDVDIQCIGPVIGCHVGPKTVGVVYYTEK</sequence>
<dbReference type="STRING" id="318464.IO99_16345"/>
<dbReference type="InterPro" id="IPR050270">
    <property type="entry name" value="DegV_domain_contain"/>
</dbReference>
<dbReference type="RefSeq" id="WP_035135106.1">
    <property type="nucleotide sequence ID" value="NZ_JPMD01000041.1"/>
</dbReference>
<accession>A0A084J896</accession>
<dbReference type="Gene3D" id="3.30.1180.10">
    <property type="match status" value="1"/>
</dbReference>
<evidence type="ECO:0008006" key="4">
    <source>
        <dbReference type="Google" id="ProtNLM"/>
    </source>
</evidence>
<evidence type="ECO:0000256" key="1">
    <source>
        <dbReference type="ARBA" id="ARBA00023121"/>
    </source>
</evidence>
<dbReference type="PANTHER" id="PTHR33434:SF2">
    <property type="entry name" value="FATTY ACID-BINDING PROTEIN TM_1468"/>
    <property type="match status" value="1"/>
</dbReference>
<dbReference type="GO" id="GO:0008289">
    <property type="term" value="F:lipid binding"/>
    <property type="evidence" value="ECO:0007669"/>
    <property type="project" value="UniProtKB-KW"/>
</dbReference>
<reference evidence="2 3" key="1">
    <citation type="submission" date="2014-07" db="EMBL/GenBank/DDBJ databases">
        <title>Draft genome of Clostridium sulfidigenes 113A isolated from sediments associated with methane hydrate from Krishna Godavari basin.</title>
        <authorList>
            <person name="Honkalas V.S."/>
            <person name="Dabir A.P."/>
            <person name="Arora P."/>
            <person name="Dhakephalkar P.K."/>
        </authorList>
    </citation>
    <scope>NUCLEOTIDE SEQUENCE [LARGE SCALE GENOMIC DNA]</scope>
    <source>
        <strain evidence="2 3">113A</strain>
    </source>
</reference>
<dbReference type="Pfam" id="PF02645">
    <property type="entry name" value="DegV"/>
    <property type="match status" value="1"/>
</dbReference>
<dbReference type="eggNOG" id="COG1307">
    <property type="taxonomic scope" value="Bacteria"/>
</dbReference>
<dbReference type="NCBIfam" id="TIGR00762">
    <property type="entry name" value="DegV"/>
    <property type="match status" value="1"/>
</dbReference>
<dbReference type="Gene3D" id="3.40.50.10170">
    <property type="match status" value="1"/>
</dbReference>
<keyword evidence="3" id="KW-1185">Reference proteome</keyword>
<proteinExistence type="predicted"/>